<proteinExistence type="predicted"/>
<sequence length="200" mass="21125">MSFELSRVNSQLAGQLNKNHNLNSAARIIVNEVVGNKANVVISNQNGDLHSVNVSKGQITIGEKGLNGDGINGVALVSRFLEVNGQIKANDISIKAGGDETDYNKPRFAIDTKALGSMYASKIFVQSTENGFGINLSNLVSTEILTVSSSGPVNLSGTIKSGNSLMVMAPVINQASNTKIEAGNGFPMLINMNPYDTILN</sequence>
<comment type="caution">
    <text evidence="1">The sequence shown here is derived from an EMBL/GenBank/DDBJ whole genome shotgun (WGS) entry which is preliminary data.</text>
</comment>
<dbReference type="InterPro" id="IPR012334">
    <property type="entry name" value="Pectin_lyas_fold"/>
</dbReference>
<dbReference type="SUPFAM" id="SSF51126">
    <property type="entry name" value="Pectin lyase-like"/>
    <property type="match status" value="1"/>
</dbReference>
<evidence type="ECO:0000313" key="2">
    <source>
        <dbReference type="Proteomes" id="UP001217178"/>
    </source>
</evidence>
<dbReference type="Proteomes" id="UP001217178">
    <property type="component" value="Unassembled WGS sequence"/>
</dbReference>
<organism evidence="1 2">
    <name type="scientific">Xenorhabdus yunnanensis</name>
    <dbReference type="NCBI Taxonomy" id="3025878"/>
    <lineage>
        <taxon>Bacteria</taxon>
        <taxon>Pseudomonadati</taxon>
        <taxon>Pseudomonadota</taxon>
        <taxon>Gammaproteobacteria</taxon>
        <taxon>Enterobacterales</taxon>
        <taxon>Morganellaceae</taxon>
        <taxon>Xenorhabdus</taxon>
    </lineage>
</organism>
<name>A0ABT5LHK3_9GAMM</name>
<evidence type="ECO:0000313" key="1">
    <source>
        <dbReference type="EMBL" id="MDC9590590.1"/>
    </source>
</evidence>
<accession>A0ABT5LHK3</accession>
<dbReference type="EMBL" id="JAQRFI010000039">
    <property type="protein sequence ID" value="MDC9590590.1"/>
    <property type="molecule type" value="Genomic_DNA"/>
</dbReference>
<protein>
    <submittedName>
        <fullName evidence="1">Uncharacterized protein</fullName>
    </submittedName>
</protein>
<keyword evidence="2" id="KW-1185">Reference proteome</keyword>
<gene>
    <name evidence="1" type="ORF">PSI23_15165</name>
</gene>
<dbReference type="InterPro" id="IPR011050">
    <property type="entry name" value="Pectin_lyase_fold/virulence"/>
</dbReference>
<dbReference type="Gene3D" id="2.160.20.10">
    <property type="entry name" value="Single-stranded right-handed beta-helix, Pectin lyase-like"/>
    <property type="match status" value="2"/>
</dbReference>
<dbReference type="RefSeq" id="WP_273555870.1">
    <property type="nucleotide sequence ID" value="NZ_JAQRFI010000039.1"/>
</dbReference>
<reference evidence="1 2" key="1">
    <citation type="submission" date="2023-02" db="EMBL/GenBank/DDBJ databases">
        <title>Entomopathogenic bacteria.</title>
        <authorList>
            <person name="Machado R.A."/>
        </authorList>
    </citation>
    <scope>NUCLEOTIDE SEQUENCE [LARGE SCALE GENOMIC DNA]</scope>
    <source>
        <strain evidence="1 2">XENO-10</strain>
    </source>
</reference>